<dbReference type="RefSeq" id="WP_008319150.1">
    <property type="nucleotide sequence ID" value="NZ_AOLN01000009.1"/>
</dbReference>
<sequence length="154" mass="17296">MSTTISTDFNGTKDRVLNQPDVETIDLEGNPLRTLVHFRGKLQVATLSRSSWLMGPDDDRTLVQTDRGYSGACWVGRPTHVFDEDYLELGVDSEGATHVWNVWDNVVHVVAGGDRKRTEDLDATRAGDALNWVAFVADRRGWADLHPIFTEVRE</sequence>
<accession>M0IJR1</accession>
<reference evidence="1 2" key="1">
    <citation type="journal article" date="2014" name="PLoS Genet.">
        <title>Phylogenetically driven sequencing of extremely halophilic archaea reveals strategies for static and dynamic osmo-response.</title>
        <authorList>
            <person name="Becker E.A."/>
            <person name="Seitzer P.M."/>
            <person name="Tritt A."/>
            <person name="Larsen D."/>
            <person name="Krusor M."/>
            <person name="Yao A.I."/>
            <person name="Wu D."/>
            <person name="Madern D."/>
            <person name="Eisen J.A."/>
            <person name="Darling A.E."/>
            <person name="Facciotti M.T."/>
        </authorList>
    </citation>
    <scope>NUCLEOTIDE SEQUENCE [LARGE SCALE GENOMIC DNA]</scope>
    <source>
        <strain evidence="1 2">ATCC BAA-1512</strain>
    </source>
</reference>
<dbReference type="PATRIC" id="fig|662479.7.peg.1181"/>
<name>M0IJR1_9EURY</name>
<evidence type="ECO:0000313" key="2">
    <source>
        <dbReference type="Proteomes" id="UP000011550"/>
    </source>
</evidence>
<dbReference type="AlphaFoldDB" id="M0IJR1"/>
<dbReference type="STRING" id="662479.C440_05817"/>
<proteinExistence type="predicted"/>
<organism evidence="1 2">
    <name type="scientific">Haloferax mucosum ATCC BAA-1512</name>
    <dbReference type="NCBI Taxonomy" id="662479"/>
    <lineage>
        <taxon>Archaea</taxon>
        <taxon>Methanobacteriati</taxon>
        <taxon>Methanobacteriota</taxon>
        <taxon>Stenosarchaea group</taxon>
        <taxon>Halobacteria</taxon>
        <taxon>Halobacteriales</taxon>
        <taxon>Haloferacaceae</taxon>
        <taxon>Haloferax</taxon>
    </lineage>
</organism>
<protein>
    <submittedName>
        <fullName evidence="1">Uncharacterized protein</fullName>
    </submittedName>
</protein>
<dbReference type="EMBL" id="AOLN01000009">
    <property type="protein sequence ID" value="ELZ96083.1"/>
    <property type="molecule type" value="Genomic_DNA"/>
</dbReference>
<comment type="caution">
    <text evidence="1">The sequence shown here is derived from an EMBL/GenBank/DDBJ whole genome shotgun (WGS) entry which is preliminary data.</text>
</comment>
<evidence type="ECO:0000313" key="1">
    <source>
        <dbReference type="EMBL" id="ELZ96083.1"/>
    </source>
</evidence>
<dbReference type="Proteomes" id="UP000011550">
    <property type="component" value="Unassembled WGS sequence"/>
</dbReference>
<gene>
    <name evidence="1" type="ORF">C440_05817</name>
</gene>
<keyword evidence="2" id="KW-1185">Reference proteome</keyword>